<protein>
    <recommendedName>
        <fullName evidence="1">F-box domain-containing protein</fullName>
    </recommendedName>
</protein>
<keyword evidence="3" id="KW-1185">Reference proteome</keyword>
<dbReference type="Proteomes" id="UP001362999">
    <property type="component" value="Unassembled WGS sequence"/>
</dbReference>
<gene>
    <name evidence="2" type="ORF">R3P38DRAFT_3272476</name>
</gene>
<reference evidence="2 3" key="1">
    <citation type="journal article" date="2024" name="J Genomics">
        <title>Draft genome sequencing and assembly of Favolaschia claudopus CIRM-BRFM 2984 isolated from oak limbs.</title>
        <authorList>
            <person name="Navarro D."/>
            <person name="Drula E."/>
            <person name="Chaduli D."/>
            <person name="Cazenave R."/>
            <person name="Ahrendt S."/>
            <person name="Wang J."/>
            <person name="Lipzen A."/>
            <person name="Daum C."/>
            <person name="Barry K."/>
            <person name="Grigoriev I.V."/>
            <person name="Favel A."/>
            <person name="Rosso M.N."/>
            <person name="Martin F."/>
        </authorList>
    </citation>
    <scope>NUCLEOTIDE SEQUENCE [LARGE SCALE GENOMIC DNA]</scope>
    <source>
        <strain evidence="2 3">CIRM-BRFM 2984</strain>
    </source>
</reference>
<evidence type="ECO:0000313" key="3">
    <source>
        <dbReference type="Proteomes" id="UP001362999"/>
    </source>
</evidence>
<name>A0AAW0B3T8_9AGAR</name>
<evidence type="ECO:0000259" key="1">
    <source>
        <dbReference type="PROSITE" id="PS50181"/>
    </source>
</evidence>
<dbReference type="Gene3D" id="1.20.1280.50">
    <property type="match status" value="1"/>
</dbReference>
<organism evidence="2 3">
    <name type="scientific">Favolaschia claudopus</name>
    <dbReference type="NCBI Taxonomy" id="2862362"/>
    <lineage>
        <taxon>Eukaryota</taxon>
        <taxon>Fungi</taxon>
        <taxon>Dikarya</taxon>
        <taxon>Basidiomycota</taxon>
        <taxon>Agaricomycotina</taxon>
        <taxon>Agaricomycetes</taxon>
        <taxon>Agaricomycetidae</taxon>
        <taxon>Agaricales</taxon>
        <taxon>Marasmiineae</taxon>
        <taxon>Mycenaceae</taxon>
        <taxon>Favolaschia</taxon>
    </lineage>
</organism>
<proteinExistence type="predicted"/>
<comment type="caution">
    <text evidence="2">The sequence shown here is derived from an EMBL/GenBank/DDBJ whole genome shotgun (WGS) entry which is preliminary data.</text>
</comment>
<sequence length="400" mass="45507">MSLIQSLPSEILIQIWATVSQHKIRRLIPITQVCARWRAVALGASELWLDIQIFERDINHSEVVLEHFRRSQDRPIRLELQLISRKRLATSSRIHTFFQSVVLPNIWRCWSLTVRGTTRAWEVVLPQLAHQTFPLLRELDIADVEYWLSVSSPPNRQDLTFPLLANHPIEKLAMHAINVGQVALPCLRALRVGDMDGVIGDDGYINEWLLEGPESLELCRWVIPAMYFQTADDRVRGVSSVKHLKLAHLHASTTTEGTQNDCAPFFDALETPAIRTLELEAFHGRVLEDFMFSLQPQTVGTAKYSLVSRLTLRSLDFPKPSYRAVAFFLVSFPALESIAVIDCPQPTWECCIQVLTLDPTRCPKVSTVEVNGVRLERNEPLPFALADLLDRPTEVDYSEL</sequence>
<dbReference type="PROSITE" id="PS50181">
    <property type="entry name" value="FBOX"/>
    <property type="match status" value="1"/>
</dbReference>
<dbReference type="InterPro" id="IPR001810">
    <property type="entry name" value="F-box_dom"/>
</dbReference>
<evidence type="ECO:0000313" key="2">
    <source>
        <dbReference type="EMBL" id="KAK7020479.1"/>
    </source>
</evidence>
<feature type="domain" description="F-box" evidence="1">
    <location>
        <begin position="1"/>
        <end position="51"/>
    </location>
</feature>
<accession>A0AAW0B3T8</accession>
<dbReference type="AlphaFoldDB" id="A0AAW0B3T8"/>
<dbReference type="EMBL" id="JAWWNJ010000041">
    <property type="protein sequence ID" value="KAK7020479.1"/>
    <property type="molecule type" value="Genomic_DNA"/>
</dbReference>